<dbReference type="EMBL" id="BGPR01005402">
    <property type="protein sequence ID" value="GBN09869.1"/>
    <property type="molecule type" value="Genomic_DNA"/>
</dbReference>
<dbReference type="Proteomes" id="UP000499080">
    <property type="component" value="Unassembled WGS sequence"/>
</dbReference>
<feature type="non-terminal residue" evidence="3">
    <location>
        <position position="456"/>
    </location>
</feature>
<dbReference type="OrthoDB" id="6145874at2759"/>
<evidence type="ECO:0000313" key="4">
    <source>
        <dbReference type="Proteomes" id="UP000499080"/>
    </source>
</evidence>
<dbReference type="InterPro" id="IPR050373">
    <property type="entry name" value="Fibrinogen_C-term_domain"/>
</dbReference>
<evidence type="ECO:0000313" key="3">
    <source>
        <dbReference type="EMBL" id="GBN09869.1"/>
    </source>
</evidence>
<feature type="transmembrane region" description="Helical" evidence="1">
    <location>
        <begin position="12"/>
        <end position="31"/>
    </location>
</feature>
<evidence type="ECO:0000256" key="1">
    <source>
        <dbReference type="SAM" id="Phobius"/>
    </source>
</evidence>
<dbReference type="SUPFAM" id="SSF56496">
    <property type="entry name" value="Fibrinogen C-terminal domain-like"/>
    <property type="match status" value="1"/>
</dbReference>
<dbReference type="InterPro" id="IPR014716">
    <property type="entry name" value="Fibrinogen_a/b/g_C_1"/>
</dbReference>
<dbReference type="SMART" id="SM00186">
    <property type="entry name" value="FBG"/>
    <property type="match status" value="1"/>
</dbReference>
<dbReference type="InterPro" id="IPR036056">
    <property type="entry name" value="Fibrinogen-like_C"/>
</dbReference>
<feature type="transmembrane region" description="Helical" evidence="1">
    <location>
        <begin position="62"/>
        <end position="87"/>
    </location>
</feature>
<organism evidence="3 4">
    <name type="scientific">Araneus ventricosus</name>
    <name type="common">Orbweaver spider</name>
    <name type="synonym">Epeira ventricosa</name>
    <dbReference type="NCBI Taxonomy" id="182803"/>
    <lineage>
        <taxon>Eukaryota</taxon>
        <taxon>Metazoa</taxon>
        <taxon>Ecdysozoa</taxon>
        <taxon>Arthropoda</taxon>
        <taxon>Chelicerata</taxon>
        <taxon>Arachnida</taxon>
        <taxon>Araneae</taxon>
        <taxon>Araneomorphae</taxon>
        <taxon>Entelegynae</taxon>
        <taxon>Araneoidea</taxon>
        <taxon>Araneidae</taxon>
        <taxon>Araneus</taxon>
    </lineage>
</organism>
<gene>
    <name evidence="3" type="primary">TL5A_65</name>
    <name evidence="3" type="ORF">AVEN_31840_1</name>
</gene>
<dbReference type="InterPro" id="IPR002181">
    <property type="entry name" value="Fibrinogen_a/b/g_C_dom"/>
</dbReference>
<proteinExistence type="predicted"/>
<dbReference type="AlphaFoldDB" id="A0A4Y2L623"/>
<keyword evidence="1" id="KW-0812">Transmembrane</keyword>
<dbReference type="PANTHER" id="PTHR19143">
    <property type="entry name" value="FIBRINOGEN/TENASCIN/ANGIOPOEITIN"/>
    <property type="match status" value="1"/>
</dbReference>
<name>A0A4Y2L623_ARAVE</name>
<dbReference type="Pfam" id="PF00147">
    <property type="entry name" value="Fibrinogen_C"/>
    <property type="match status" value="1"/>
</dbReference>
<keyword evidence="1" id="KW-0472">Membrane</keyword>
<accession>A0A4Y2L623</accession>
<keyword evidence="1" id="KW-1133">Transmembrane helix</keyword>
<comment type="caution">
    <text evidence="3">The sequence shown here is derived from an EMBL/GenBank/DDBJ whole genome shotgun (WGS) entry which is preliminary data.</text>
</comment>
<dbReference type="Gene3D" id="3.90.215.10">
    <property type="entry name" value="Gamma Fibrinogen, chain A, domain 1"/>
    <property type="match status" value="1"/>
</dbReference>
<sequence>MNSKNINCVMNFLLALIIATFTLLATFYSVHVSESSREYRMYYSLFMILDDDSLAAHFGRSMIIFITFSMLFLMPTLIAMLLGALYYRAGDLFHGLYVNWEYLRNLGQDHKEISKLMQNYNLLYQLTHEVEMLLSPSAFLLLCWQWLNAFVVLVSFFKIENESFSCALYWENIVRLVQGFLINTGVVLCASKISSEVGRVKKRLQLILYSLMNDAENNHEDIQLVKSMMSVEFPSMTAYGILELKPSLVLTCFGSVLTSVSNKLFLFLSLFVYRLLGNETKNCNHSEPSISYLDAAMDMISKAKISFPVCPPVLVKVESKPMDCAEVLSSGLNESGVYTVWPKSRVTEDRPLNVFCDMDTDGGGWTVIQRRGNFNRSKHFFYKDWSNYKSGFGDIEKDFWLGNDNIFALSNQRLCSIRFDLKAVDGEERYALYDTFWIDDELNNYTLHIKDYSGTA</sequence>
<reference evidence="3 4" key="1">
    <citation type="journal article" date="2019" name="Sci. Rep.">
        <title>Orb-weaving spider Araneus ventricosus genome elucidates the spidroin gene catalogue.</title>
        <authorList>
            <person name="Kono N."/>
            <person name="Nakamura H."/>
            <person name="Ohtoshi R."/>
            <person name="Moran D.A.P."/>
            <person name="Shinohara A."/>
            <person name="Yoshida Y."/>
            <person name="Fujiwara M."/>
            <person name="Mori M."/>
            <person name="Tomita M."/>
            <person name="Arakawa K."/>
        </authorList>
    </citation>
    <scope>NUCLEOTIDE SEQUENCE [LARGE SCALE GENOMIC DNA]</scope>
</reference>
<feature type="domain" description="Fibrinogen C-terminal" evidence="2">
    <location>
        <begin position="315"/>
        <end position="456"/>
    </location>
</feature>
<keyword evidence="4" id="KW-1185">Reference proteome</keyword>
<evidence type="ECO:0000259" key="2">
    <source>
        <dbReference type="PROSITE" id="PS51406"/>
    </source>
</evidence>
<dbReference type="PROSITE" id="PS51406">
    <property type="entry name" value="FIBRINOGEN_C_2"/>
    <property type="match status" value="1"/>
</dbReference>
<protein>
    <submittedName>
        <fullName evidence="3">Techylectin-5A</fullName>
    </submittedName>
</protein>
<dbReference type="NCBIfam" id="NF040941">
    <property type="entry name" value="GGGWT_bact"/>
    <property type="match status" value="1"/>
</dbReference>
<dbReference type="GO" id="GO:0005615">
    <property type="term" value="C:extracellular space"/>
    <property type="evidence" value="ECO:0007669"/>
    <property type="project" value="TreeGrafter"/>
</dbReference>